<protein>
    <recommendedName>
        <fullName evidence="4">ATP synthase protein I</fullName>
    </recommendedName>
</protein>
<feature type="transmembrane region" description="Helical" evidence="1">
    <location>
        <begin position="20"/>
        <end position="41"/>
    </location>
</feature>
<dbReference type="InParanoid" id="E6W1W6"/>
<proteinExistence type="predicted"/>
<keyword evidence="3" id="KW-1185">Reference proteome</keyword>
<name>E6W1W6_DESIS</name>
<dbReference type="HOGENOM" id="CLU_137927_6_0_0"/>
<keyword evidence="1" id="KW-1133">Transmembrane helix</keyword>
<dbReference type="Pfam" id="PF09527">
    <property type="entry name" value="ATPase_gene1"/>
    <property type="match status" value="1"/>
</dbReference>
<dbReference type="Proteomes" id="UP000002572">
    <property type="component" value="Chromosome"/>
</dbReference>
<dbReference type="KEGG" id="din:Selin_0754"/>
<organism evidence="2 3">
    <name type="scientific">Desulfurispirillum indicum (strain ATCC BAA-1389 / DSM 22839 / S5)</name>
    <dbReference type="NCBI Taxonomy" id="653733"/>
    <lineage>
        <taxon>Bacteria</taxon>
        <taxon>Pseudomonadati</taxon>
        <taxon>Chrysiogenota</taxon>
        <taxon>Chrysiogenia</taxon>
        <taxon>Chrysiogenales</taxon>
        <taxon>Chrysiogenaceae</taxon>
        <taxon>Desulfurispirillum</taxon>
    </lineage>
</organism>
<evidence type="ECO:0000313" key="3">
    <source>
        <dbReference type="Proteomes" id="UP000002572"/>
    </source>
</evidence>
<dbReference type="InterPro" id="IPR032820">
    <property type="entry name" value="ATPase_put"/>
</dbReference>
<gene>
    <name evidence="2" type="ordered locus">Selin_0754</name>
</gene>
<evidence type="ECO:0000313" key="2">
    <source>
        <dbReference type="EMBL" id="ADU65498.1"/>
    </source>
</evidence>
<evidence type="ECO:0008006" key="4">
    <source>
        <dbReference type="Google" id="ProtNLM"/>
    </source>
</evidence>
<keyword evidence="1" id="KW-0812">Transmembrane</keyword>
<accession>E6W1W6</accession>
<dbReference type="AlphaFoldDB" id="E6W1W6"/>
<dbReference type="eggNOG" id="COG5336">
    <property type="taxonomic scope" value="Bacteria"/>
</dbReference>
<keyword evidence="1" id="KW-0472">Membrane</keyword>
<feature type="transmembrane region" description="Helical" evidence="1">
    <location>
        <begin position="53"/>
        <end position="71"/>
    </location>
</feature>
<reference evidence="2 3" key="1">
    <citation type="submission" date="2010-12" db="EMBL/GenBank/DDBJ databases">
        <title>Complete sequence of Desulfurispirillum indicum S5.</title>
        <authorList>
            <consortium name="US DOE Joint Genome Institute"/>
            <person name="Lucas S."/>
            <person name="Copeland A."/>
            <person name="Lapidus A."/>
            <person name="Cheng J.-F."/>
            <person name="Goodwin L."/>
            <person name="Pitluck S."/>
            <person name="Chertkov O."/>
            <person name="Held B."/>
            <person name="Detter J.C."/>
            <person name="Han C."/>
            <person name="Tapia R."/>
            <person name="Land M."/>
            <person name="Hauser L."/>
            <person name="Kyrpides N."/>
            <person name="Ivanova N."/>
            <person name="Mikhailova N."/>
            <person name="Haggblom M."/>
            <person name="Rauschenbach I."/>
            <person name="Bini E."/>
            <person name="Woyke T."/>
        </authorList>
    </citation>
    <scope>NUCLEOTIDE SEQUENCE [LARGE SCALE GENOMIC DNA]</scope>
    <source>
        <strain evidence="3">ATCC BAA-1389 / DSM 22839 / S5</strain>
    </source>
</reference>
<dbReference type="EMBL" id="CP002432">
    <property type="protein sequence ID" value="ADU65498.1"/>
    <property type="molecule type" value="Genomic_DNA"/>
</dbReference>
<dbReference type="STRING" id="653733.Selin_0754"/>
<evidence type="ECO:0000256" key="1">
    <source>
        <dbReference type="SAM" id="Phobius"/>
    </source>
</evidence>
<sequence>MNKNHQGSGRGAFARQMAQASSIGISFILAFALCVFLGYQADLWFGWHPWGKIAGVLYGVAAGVRNMWVLAKRYGGMDDHKNETPKDP</sequence>